<keyword evidence="1" id="KW-0732">Signal</keyword>
<keyword evidence="3" id="KW-1185">Reference proteome</keyword>
<proteinExistence type="predicted"/>
<comment type="caution">
    <text evidence="2">The sequence shown here is derived from an EMBL/GenBank/DDBJ whole genome shotgun (WGS) entry which is preliminary data.</text>
</comment>
<dbReference type="Proteomes" id="UP001530377">
    <property type="component" value="Unassembled WGS sequence"/>
</dbReference>
<gene>
    <name evidence="2" type="ORF">ACHAXA_011616</name>
</gene>
<dbReference type="EMBL" id="JALLPB020000164">
    <property type="protein sequence ID" value="KAL3816119.1"/>
    <property type="molecule type" value="Genomic_DNA"/>
</dbReference>
<feature type="chain" id="PRO_5044751827" evidence="1">
    <location>
        <begin position="44"/>
        <end position="470"/>
    </location>
</feature>
<evidence type="ECO:0000256" key="1">
    <source>
        <dbReference type="SAM" id="SignalP"/>
    </source>
</evidence>
<feature type="signal peptide" evidence="1">
    <location>
        <begin position="1"/>
        <end position="43"/>
    </location>
</feature>
<sequence length="470" mass="49838">MTPSSSSAANSAHHPPPPLSPPLSLPPPLILLLILLLPWESYSSSSIVALPSHRSYSCYSSSPSSSPPSSRAFLPRRCHYLSAHLPVGNDVADIDGHDAYELHDATTRRAVLHRALLAATTTLATNAATNTMIDGPSSTAANAAVGTLPEYADASAILQSLTIDVSDASQYYDTLNFFDRAFDMRVLRERITEGGGGITRESWLGFGPEDLEIPSDFVLPVSSFARYGGHSSLHVRYDGASTASSSSTNVPLYLRSPGEYNESPAPGNNVAYLQLGVPTYRISQMVKFGGNVLDAYGWVNVICPAGLPVRAVVGVRNPDPMMFVALYCDDVEGSANFYANIGFAKRDYPYARPNDGGGQFEPPQPRGSIYVSPSANSMGILLLPREKKGGFFAYGSKQEALIPNPVLRSLNVVYAPTITTGGDAGAGADDGGGALATMSITDPSYVPISFISQDAFARELKATAIPPVSP</sequence>
<organism evidence="2 3">
    <name type="scientific">Cyclostephanos tholiformis</name>
    <dbReference type="NCBI Taxonomy" id="382380"/>
    <lineage>
        <taxon>Eukaryota</taxon>
        <taxon>Sar</taxon>
        <taxon>Stramenopiles</taxon>
        <taxon>Ochrophyta</taxon>
        <taxon>Bacillariophyta</taxon>
        <taxon>Coscinodiscophyceae</taxon>
        <taxon>Thalassiosirophycidae</taxon>
        <taxon>Stephanodiscales</taxon>
        <taxon>Stephanodiscaceae</taxon>
        <taxon>Cyclostephanos</taxon>
    </lineage>
</organism>
<protein>
    <submittedName>
        <fullName evidence="2">Uncharacterized protein</fullName>
    </submittedName>
</protein>
<name>A0ABD3RV93_9STRA</name>
<dbReference type="AlphaFoldDB" id="A0ABD3RV93"/>
<evidence type="ECO:0000313" key="2">
    <source>
        <dbReference type="EMBL" id="KAL3816119.1"/>
    </source>
</evidence>
<evidence type="ECO:0000313" key="3">
    <source>
        <dbReference type="Proteomes" id="UP001530377"/>
    </source>
</evidence>
<reference evidence="2 3" key="1">
    <citation type="submission" date="2024-10" db="EMBL/GenBank/DDBJ databases">
        <title>Updated reference genomes for cyclostephanoid diatoms.</title>
        <authorList>
            <person name="Roberts W.R."/>
            <person name="Alverson A.J."/>
        </authorList>
    </citation>
    <scope>NUCLEOTIDE SEQUENCE [LARGE SCALE GENOMIC DNA]</scope>
    <source>
        <strain evidence="2 3">AJA228-03</strain>
    </source>
</reference>
<accession>A0ABD3RV93</accession>